<dbReference type="PROSITE" id="PS51733">
    <property type="entry name" value="BPL_LPL_CATALYTIC"/>
    <property type="match status" value="1"/>
</dbReference>
<dbReference type="InterPro" id="IPR050664">
    <property type="entry name" value="Octanoyltrans_LipM/LipL"/>
</dbReference>
<comment type="caution">
    <text evidence="2">The sequence shown here is derived from an EMBL/GenBank/DDBJ whole genome shotgun (WGS) entry which is preliminary data.</text>
</comment>
<sequence length="376" mass="41684">MLRTSFLSRRFHEMRVKPHLHSSEAARMHGEYKVHGGKLVVVDLDVRDGRLSDVQVAGDFFLEPDEALQEICNALEGLSVDASSEQIADAVRAGLRPDAMMLGFSPEAVAIAVRRALGVARTWRDFEWQIVEMPAVSPAMHLALDEVLAQEVAAGRRAPTLRFWEWERPAIIIGAFQSLRNEVDMEATREFGVETVRRVTGGGAMFVEPGSTITYSLYAPGELVRDMSFADSYAFLDDWVLKALNSLGIDAFYKPLNDISSSKGKIGGAAQKRFSKGTVLHHVTMAYDMDAEKMVKVLRIGREKLSDKGTASAVKRVDPVRSQTGLPREEVIKRMKETFVSLNGGVSSTITPEEYAAAEKLAVEKFSTEQWLHNIP</sequence>
<reference evidence="2 3" key="1">
    <citation type="submission" date="2009-05" db="EMBL/GenBank/DDBJ databases">
        <authorList>
            <person name="Setubal J.C."/>
            <person name="Boyle S."/>
            <person name="Crasta O.R."/>
            <person name="Gillespie J.J."/>
            <person name="Kenyon R.W."/>
            <person name="Lu J."/>
            <person name="Mane S."/>
            <person name="Nagrani S."/>
            <person name="Shallom J.M."/>
            <person name="Shallom S."/>
            <person name="Shukla M."/>
            <person name="Snyder E.E."/>
            <person name="Sobral B.W."/>
            <person name="Wattam A.R."/>
            <person name="Will R."/>
            <person name="Williams K."/>
            <person name="Yoo H."/>
            <person name="Munk C."/>
            <person name="Tapia R."/>
            <person name="Green L."/>
            <person name="Rogers Y."/>
            <person name="Detter J.C."/>
            <person name="Bruce D."/>
            <person name="Brettin T.S."/>
            <person name="Tsolis R."/>
        </authorList>
    </citation>
    <scope>NUCLEOTIDE SEQUENCE [LARGE SCALE GENOMIC DNA]</scope>
    <source>
        <strain evidence="2 3">LMG 3301</strain>
    </source>
</reference>
<dbReference type="InterPro" id="IPR004143">
    <property type="entry name" value="BPL_LPL_catalytic"/>
</dbReference>
<gene>
    <name evidence="2" type="ORF">OINT_1001071</name>
</gene>
<dbReference type="Gene3D" id="3.30.930.10">
    <property type="entry name" value="Bira Bifunctional Protein, Domain 2"/>
    <property type="match status" value="1"/>
</dbReference>
<dbReference type="EMBL" id="ACQA01000001">
    <property type="protein sequence ID" value="EEQ95682.1"/>
    <property type="molecule type" value="Genomic_DNA"/>
</dbReference>
<dbReference type="PANTHER" id="PTHR43679:SF2">
    <property type="entry name" value="OCTANOYL-[GCVH]:PROTEIN N-OCTANOYLTRANSFERASE"/>
    <property type="match status" value="1"/>
</dbReference>
<dbReference type="HOGENOM" id="CLU_022986_5_2_5"/>
<protein>
    <submittedName>
        <fullName evidence="2">Biotin/lipoate A/B protein ligase</fullName>
    </submittedName>
</protein>
<name>C4WHN0_9HYPH</name>
<feature type="domain" description="BPL/LPL catalytic" evidence="1">
    <location>
        <begin position="155"/>
        <end position="347"/>
    </location>
</feature>
<evidence type="ECO:0000313" key="3">
    <source>
        <dbReference type="Proteomes" id="UP000004386"/>
    </source>
</evidence>
<evidence type="ECO:0000313" key="2">
    <source>
        <dbReference type="EMBL" id="EEQ95682.1"/>
    </source>
</evidence>
<organism evidence="2 3">
    <name type="scientific">Brucella intermedia LMG 3301</name>
    <dbReference type="NCBI Taxonomy" id="641118"/>
    <lineage>
        <taxon>Bacteria</taxon>
        <taxon>Pseudomonadati</taxon>
        <taxon>Pseudomonadota</taxon>
        <taxon>Alphaproteobacteria</taxon>
        <taxon>Hyphomicrobiales</taxon>
        <taxon>Brucellaceae</taxon>
        <taxon>Brucella/Ochrobactrum group</taxon>
        <taxon>Brucella</taxon>
    </lineage>
</organism>
<dbReference type="Gene3D" id="3.30.390.50">
    <property type="entry name" value="CO dehydrogenase flavoprotein, C-terminal domain"/>
    <property type="match status" value="1"/>
</dbReference>
<keyword evidence="2" id="KW-0436">Ligase</keyword>
<dbReference type="SUPFAM" id="SSF55681">
    <property type="entry name" value="Class II aaRS and biotin synthetases"/>
    <property type="match status" value="1"/>
</dbReference>
<dbReference type="CDD" id="cd16443">
    <property type="entry name" value="LplA"/>
    <property type="match status" value="1"/>
</dbReference>
<dbReference type="PANTHER" id="PTHR43679">
    <property type="entry name" value="OCTANOYLTRANSFERASE LIPM-RELATED"/>
    <property type="match status" value="1"/>
</dbReference>
<dbReference type="Pfam" id="PF21948">
    <property type="entry name" value="LplA-B_cat"/>
    <property type="match status" value="1"/>
</dbReference>
<evidence type="ECO:0000259" key="1">
    <source>
        <dbReference type="PROSITE" id="PS51733"/>
    </source>
</evidence>
<dbReference type="Proteomes" id="UP000004386">
    <property type="component" value="Unassembled WGS sequence"/>
</dbReference>
<accession>C4WHN0</accession>
<proteinExistence type="predicted"/>
<dbReference type="GO" id="GO:0016874">
    <property type="term" value="F:ligase activity"/>
    <property type="evidence" value="ECO:0007669"/>
    <property type="project" value="UniProtKB-KW"/>
</dbReference>
<dbReference type="AlphaFoldDB" id="C4WHN0"/>
<dbReference type="InterPro" id="IPR045864">
    <property type="entry name" value="aa-tRNA-synth_II/BPL/LPL"/>
</dbReference>